<proteinExistence type="predicted"/>
<comment type="caution">
    <text evidence="2">The sequence shown here is derived from an EMBL/GenBank/DDBJ whole genome shotgun (WGS) entry which is preliminary data.</text>
</comment>
<evidence type="ECO:0000256" key="1">
    <source>
        <dbReference type="SAM" id="MobiDB-lite"/>
    </source>
</evidence>
<feature type="compositionally biased region" description="Basic and acidic residues" evidence="1">
    <location>
        <begin position="1"/>
        <end position="13"/>
    </location>
</feature>
<evidence type="ECO:0000313" key="3">
    <source>
        <dbReference type="Proteomes" id="UP001066276"/>
    </source>
</evidence>
<dbReference type="EMBL" id="JANPWB010000005">
    <property type="protein sequence ID" value="KAJ1186652.1"/>
    <property type="molecule type" value="Genomic_DNA"/>
</dbReference>
<accession>A0AAV7UC25</accession>
<keyword evidence="3" id="KW-1185">Reference proteome</keyword>
<reference evidence="2" key="1">
    <citation type="journal article" date="2022" name="bioRxiv">
        <title>Sequencing and chromosome-scale assembly of the giantPleurodeles waltlgenome.</title>
        <authorList>
            <person name="Brown T."/>
            <person name="Elewa A."/>
            <person name="Iarovenko S."/>
            <person name="Subramanian E."/>
            <person name="Araus A.J."/>
            <person name="Petzold A."/>
            <person name="Susuki M."/>
            <person name="Suzuki K.-i.T."/>
            <person name="Hayashi T."/>
            <person name="Toyoda A."/>
            <person name="Oliveira C."/>
            <person name="Osipova E."/>
            <person name="Leigh N.D."/>
            <person name="Simon A."/>
            <person name="Yun M.H."/>
        </authorList>
    </citation>
    <scope>NUCLEOTIDE SEQUENCE</scope>
    <source>
        <strain evidence="2">20211129_DDA</strain>
        <tissue evidence="2">Liver</tissue>
    </source>
</reference>
<feature type="region of interest" description="Disordered" evidence="1">
    <location>
        <begin position="71"/>
        <end position="124"/>
    </location>
</feature>
<name>A0AAV7UC25_PLEWA</name>
<organism evidence="2 3">
    <name type="scientific">Pleurodeles waltl</name>
    <name type="common">Iberian ribbed newt</name>
    <dbReference type="NCBI Taxonomy" id="8319"/>
    <lineage>
        <taxon>Eukaryota</taxon>
        <taxon>Metazoa</taxon>
        <taxon>Chordata</taxon>
        <taxon>Craniata</taxon>
        <taxon>Vertebrata</taxon>
        <taxon>Euteleostomi</taxon>
        <taxon>Amphibia</taxon>
        <taxon>Batrachia</taxon>
        <taxon>Caudata</taxon>
        <taxon>Salamandroidea</taxon>
        <taxon>Salamandridae</taxon>
        <taxon>Pleurodelinae</taxon>
        <taxon>Pleurodeles</taxon>
    </lineage>
</organism>
<dbReference type="Proteomes" id="UP001066276">
    <property type="component" value="Chromosome 3_1"/>
</dbReference>
<dbReference type="AlphaFoldDB" id="A0AAV7UC25"/>
<sequence>MATWRRSSEEPGRSRRRMLTGSRQQERIATALRLLREASHIALLREANPELKEARPLRWASKRVAAVVVARSSPHKSEGLQVRRGRSAPTQATSQEREETAVNNSAAVPTWLAPEPLKGWGGRTGTNGALETYALLNAEPPSKSNCK</sequence>
<feature type="region of interest" description="Disordered" evidence="1">
    <location>
        <begin position="1"/>
        <end position="24"/>
    </location>
</feature>
<evidence type="ECO:0000313" key="2">
    <source>
        <dbReference type="EMBL" id="KAJ1186652.1"/>
    </source>
</evidence>
<protein>
    <submittedName>
        <fullName evidence="2">Uncharacterized protein</fullName>
    </submittedName>
</protein>
<gene>
    <name evidence="2" type="ORF">NDU88_003433</name>
</gene>